<dbReference type="InterPro" id="IPR041664">
    <property type="entry name" value="AAA_16"/>
</dbReference>
<dbReference type="AlphaFoldDB" id="A0A1V0U9G7"/>
<reference evidence="4 5" key="1">
    <citation type="submission" date="2017-03" db="EMBL/GenBank/DDBJ databases">
        <title>Complete Genome Sequence of a natural compounds producer, Streptomyces violaceus S21.</title>
        <authorList>
            <person name="Zhong C."/>
            <person name="Zhao Z."/>
            <person name="Fu J."/>
            <person name="Zong G."/>
            <person name="Qin R."/>
            <person name="Cao G."/>
        </authorList>
    </citation>
    <scope>NUCLEOTIDE SEQUENCE [LARGE SCALE GENOMIC DNA]</scope>
    <source>
        <strain evidence="4 5">S21</strain>
    </source>
</reference>
<feature type="domain" description="HTH luxR-type" evidence="3">
    <location>
        <begin position="908"/>
        <end position="965"/>
    </location>
</feature>
<dbReference type="EMBL" id="CP020570">
    <property type="protein sequence ID" value="ARF61839.1"/>
    <property type="molecule type" value="Genomic_DNA"/>
</dbReference>
<dbReference type="SUPFAM" id="SSF52540">
    <property type="entry name" value="P-loop containing nucleoside triphosphate hydrolases"/>
    <property type="match status" value="1"/>
</dbReference>
<evidence type="ECO:0000313" key="5">
    <source>
        <dbReference type="Proteomes" id="UP000192445"/>
    </source>
</evidence>
<dbReference type="OrthoDB" id="5378762at2"/>
<dbReference type="RefSeq" id="WP_083192436.1">
    <property type="nucleotide sequence ID" value="NZ_CP020570.1"/>
</dbReference>
<dbReference type="CDD" id="cd06170">
    <property type="entry name" value="LuxR_C_like"/>
    <property type="match status" value="1"/>
</dbReference>
<evidence type="ECO:0000313" key="4">
    <source>
        <dbReference type="EMBL" id="ARF61839.1"/>
    </source>
</evidence>
<dbReference type="SUPFAM" id="SSF46894">
    <property type="entry name" value="C-terminal effector domain of the bipartite response regulators"/>
    <property type="match status" value="1"/>
</dbReference>
<dbReference type="KEGG" id="svu:B1H20_10785"/>
<dbReference type="GO" id="GO:0004016">
    <property type="term" value="F:adenylate cyclase activity"/>
    <property type="evidence" value="ECO:0007669"/>
    <property type="project" value="TreeGrafter"/>
</dbReference>
<dbReference type="PANTHER" id="PTHR16305:SF35">
    <property type="entry name" value="TRANSCRIPTIONAL ACTIVATOR DOMAIN"/>
    <property type="match status" value="1"/>
</dbReference>
<evidence type="ECO:0000256" key="1">
    <source>
        <dbReference type="ARBA" id="ARBA00022741"/>
    </source>
</evidence>
<dbReference type="GO" id="GO:0005737">
    <property type="term" value="C:cytoplasm"/>
    <property type="evidence" value="ECO:0007669"/>
    <property type="project" value="TreeGrafter"/>
</dbReference>
<dbReference type="GO" id="GO:0006355">
    <property type="term" value="P:regulation of DNA-templated transcription"/>
    <property type="evidence" value="ECO:0007669"/>
    <property type="project" value="InterPro"/>
</dbReference>
<dbReference type="STRING" id="1935.B1H20_10785"/>
<proteinExistence type="predicted"/>
<protein>
    <submittedName>
        <fullName evidence="4">LuxR family transcriptional regulator</fullName>
    </submittedName>
</protein>
<evidence type="ECO:0000256" key="2">
    <source>
        <dbReference type="ARBA" id="ARBA00022840"/>
    </source>
</evidence>
<evidence type="ECO:0000259" key="3">
    <source>
        <dbReference type="SMART" id="SM00421"/>
    </source>
</evidence>
<dbReference type="InterPro" id="IPR027417">
    <property type="entry name" value="P-loop_NTPase"/>
</dbReference>
<dbReference type="GO" id="GO:0005524">
    <property type="term" value="F:ATP binding"/>
    <property type="evidence" value="ECO:0007669"/>
    <property type="project" value="UniProtKB-KW"/>
</dbReference>
<dbReference type="GO" id="GO:0003677">
    <property type="term" value="F:DNA binding"/>
    <property type="evidence" value="ECO:0007669"/>
    <property type="project" value="InterPro"/>
</dbReference>
<name>A0A1V0U9G7_STRVN</name>
<accession>A0A1V0U9G7</accession>
<gene>
    <name evidence="4" type="ORF">B1H20_10785</name>
</gene>
<dbReference type="InterPro" id="IPR016032">
    <property type="entry name" value="Sig_transdc_resp-reg_C-effctor"/>
</dbReference>
<keyword evidence="1" id="KW-0547">Nucleotide-binding</keyword>
<dbReference type="InterPro" id="IPR000792">
    <property type="entry name" value="Tscrpt_reg_LuxR_C"/>
</dbReference>
<dbReference type="Pfam" id="PF00196">
    <property type="entry name" value="GerE"/>
    <property type="match status" value="1"/>
</dbReference>
<dbReference type="Proteomes" id="UP000192445">
    <property type="component" value="Chromosome"/>
</dbReference>
<dbReference type="SMART" id="SM00421">
    <property type="entry name" value="HTH_LUXR"/>
    <property type="match status" value="1"/>
</dbReference>
<sequence length="973" mass="103804">MRATSPVIVGRDEEIGLLSSALDAVRRRSGRALFLLGDAGIGKSRLVGECAYRAYGLGMPVLRGRATSTGLVVPFRPLAEALASRFRAAGTPTDPELAPYHPALARLVPEWRRDGSPGYPETVVELAEALLRLLSVLGREAGCAILLEDLHDCDTETIAVVEYVIDNLADLPILFLGTLRPEPGAALDLVRSAERRQTAVVREMGPLHDAQVRVLTGACLEARPEEIPEPVHRKLAERASGNPYLLEVLLADLLDTGRLRRTDDGWEAVEQEGGQIPSDIVRSWARRLERLDEPVRDLLLAAATLGSQFSVAVLQTVTGFEDRALFTHLRSAVEAGVIAPDGAAPDRYTFRHSLTAEALISSLAPAERASLARRAAGAIEHSGQPLDEDGRQLVATLQLAAGNRAAAAGQFAKAGRRMLASGAHGSAVVLLERAHPLAAERDRAAVAESLAVARAEGGDLDGALALADALPPVPARSEDASRRGRTHVELAWAAVMAERPADAARQAAVARDLLGPSPLPGPQAALAVVDGHLALLPGHGRADRDPVGAGRAVQRAAETAEAEGLPHVACQGWQLLALLRREEGFDAADAALERMLSISTEHALPVWRVEALVRLGANAFMRTGDASRLLSARAAATDLGALRLTRTVDGLLAMNAVLCARWEEAREIVDRSAESSARVGDLSTHRYLLLAGATMAAHRGRRREMDRALAAFRRAGGEKSLLVPLRSGLCRGFGALLEEDRERASASLDEALAWEADQPSYYYLSGRYGLRPLLRVLAGAADRAELAEARSAPGGCLAWNRQFLELADAVLRGREGDAAGAARLMASFDALSAPFPVARHLGLRLAAEPARADGWGDPVAWLRTAEEFFYGAGVQPVASACRAALRQAGASVGQHRGGWDRIPSPLRTSGVTPREYEVFVLLPERPGNQQIARRLSISPRTVEKHMASLLSKTGRADRAALCEFAAECAAEPA</sequence>
<dbReference type="Gene3D" id="1.10.10.10">
    <property type="entry name" value="Winged helix-like DNA-binding domain superfamily/Winged helix DNA-binding domain"/>
    <property type="match status" value="1"/>
</dbReference>
<dbReference type="Pfam" id="PF13191">
    <property type="entry name" value="AAA_16"/>
    <property type="match status" value="1"/>
</dbReference>
<keyword evidence="2" id="KW-0067">ATP-binding</keyword>
<organism evidence="4 5">
    <name type="scientific">Streptomyces violaceoruber</name>
    <dbReference type="NCBI Taxonomy" id="1935"/>
    <lineage>
        <taxon>Bacteria</taxon>
        <taxon>Bacillati</taxon>
        <taxon>Actinomycetota</taxon>
        <taxon>Actinomycetes</taxon>
        <taxon>Kitasatosporales</taxon>
        <taxon>Streptomycetaceae</taxon>
        <taxon>Streptomyces</taxon>
        <taxon>Streptomyces violaceoruber group</taxon>
    </lineage>
</organism>
<dbReference type="InterPro" id="IPR036388">
    <property type="entry name" value="WH-like_DNA-bd_sf"/>
</dbReference>
<dbReference type="PANTHER" id="PTHR16305">
    <property type="entry name" value="TESTICULAR SOLUBLE ADENYLYL CYCLASE"/>
    <property type="match status" value="1"/>
</dbReference>